<name>A0A6N8FUV7_9CHRO</name>
<keyword evidence="2" id="KW-1185">Reference proteome</keyword>
<dbReference type="AlphaFoldDB" id="A0A6N8FUV7"/>
<dbReference type="Proteomes" id="UP000441797">
    <property type="component" value="Unassembled WGS sequence"/>
</dbReference>
<comment type="caution">
    <text evidence="1">The sequence shown here is derived from an EMBL/GenBank/DDBJ whole genome shotgun (WGS) entry which is preliminary data.</text>
</comment>
<evidence type="ECO:0000313" key="2">
    <source>
        <dbReference type="Proteomes" id="UP000441797"/>
    </source>
</evidence>
<reference evidence="1 2" key="1">
    <citation type="journal article" date="2019" name="Front. Microbiol.">
        <title>Genomic Features for Desiccation Tolerance and Sugar Biosynthesis in the Extremophile Gloeocapsopsis sp. UTEX B3054.</title>
        <authorList>
            <person name="Urrejola C."/>
            <person name="Alcorta J."/>
            <person name="Salas L."/>
            <person name="Vasquez M."/>
            <person name="Polz M.F."/>
            <person name="Vicuna R."/>
            <person name="Diez B."/>
        </authorList>
    </citation>
    <scope>NUCLEOTIDE SEQUENCE [LARGE SCALE GENOMIC DNA]</scope>
    <source>
        <strain evidence="1 2">1H9</strain>
    </source>
</reference>
<accession>A0A6N8FUV7</accession>
<organism evidence="1 2">
    <name type="scientific">Gloeocapsopsis dulcis AAB1 = 1H9</name>
    <dbReference type="NCBI Taxonomy" id="1433147"/>
    <lineage>
        <taxon>Bacteria</taxon>
        <taxon>Bacillati</taxon>
        <taxon>Cyanobacteriota</taxon>
        <taxon>Cyanophyceae</taxon>
        <taxon>Oscillatoriophycideae</taxon>
        <taxon>Chroococcales</taxon>
        <taxon>Chroococcaceae</taxon>
        <taxon>Gloeocapsopsis</taxon>
        <taxon>Gloeocapsopsis dulcis</taxon>
    </lineage>
</organism>
<gene>
    <name evidence="1" type="ORF">BWI75_07020</name>
</gene>
<sequence>MAAIGFAGKPVAASLLALTSNQDQYQIKWQGVSGQEIFGSYSIQDADFNKPVRVESIHLKLPHKVDFSSSKNSIVSATGFATTGNQVTVEIYKNGLKCGKTVMVGSGVPANKVCE</sequence>
<proteinExistence type="predicted"/>
<protein>
    <submittedName>
        <fullName evidence="1">Uncharacterized protein</fullName>
    </submittedName>
</protein>
<evidence type="ECO:0000313" key="1">
    <source>
        <dbReference type="EMBL" id="MUL36105.1"/>
    </source>
</evidence>
<dbReference type="EMBL" id="NAPY01000008">
    <property type="protein sequence ID" value="MUL36105.1"/>
    <property type="molecule type" value="Genomic_DNA"/>
</dbReference>